<dbReference type="KEGG" id="bsol:FSW04_11195"/>
<dbReference type="EMBL" id="CP042430">
    <property type="protein sequence ID" value="QEC48077.1"/>
    <property type="molecule type" value="Genomic_DNA"/>
</dbReference>
<organism evidence="1 2">
    <name type="scientific">Baekduia soli</name>
    <dbReference type="NCBI Taxonomy" id="496014"/>
    <lineage>
        <taxon>Bacteria</taxon>
        <taxon>Bacillati</taxon>
        <taxon>Actinomycetota</taxon>
        <taxon>Thermoleophilia</taxon>
        <taxon>Solirubrobacterales</taxon>
        <taxon>Baekduiaceae</taxon>
        <taxon>Baekduia</taxon>
    </lineage>
</organism>
<accession>A0A5B8U516</accession>
<evidence type="ECO:0000313" key="2">
    <source>
        <dbReference type="Proteomes" id="UP000321805"/>
    </source>
</evidence>
<reference evidence="1 2" key="1">
    <citation type="journal article" date="2018" name="J. Microbiol.">
        <title>Baekduia soli gen. nov., sp. nov., a novel bacterium isolated from the soil of Baekdu Mountain and proposal of a novel family name, Baekduiaceae fam. nov.</title>
        <authorList>
            <person name="An D.S."/>
            <person name="Siddiqi M.Z."/>
            <person name="Kim K.H."/>
            <person name="Yu H.S."/>
            <person name="Im W.T."/>
        </authorList>
    </citation>
    <scope>NUCLEOTIDE SEQUENCE [LARGE SCALE GENOMIC DNA]</scope>
    <source>
        <strain evidence="1 2">BR7-21</strain>
    </source>
</reference>
<name>A0A5B8U516_9ACTN</name>
<proteinExistence type="predicted"/>
<keyword evidence="2" id="KW-1185">Reference proteome</keyword>
<sequence length="142" mass="14398">MLNPLTPAEVVTAIGAAARDAARSEEPGNAFGRASLLSAYSGSRHLAVEIEHFDAERAVFAADVADAVQAAGLPALAPLATRLRGTSAAAPLGDLVCELLDALRADPAPGAATLRGAVQARLAHLADREVELLADAIEAGRG</sequence>
<protein>
    <submittedName>
        <fullName evidence="1">Uncharacterized protein</fullName>
    </submittedName>
</protein>
<gene>
    <name evidence="1" type="ORF">FSW04_11195</name>
</gene>
<dbReference type="AlphaFoldDB" id="A0A5B8U516"/>
<dbReference type="Proteomes" id="UP000321805">
    <property type="component" value="Chromosome"/>
</dbReference>
<evidence type="ECO:0000313" key="1">
    <source>
        <dbReference type="EMBL" id="QEC48077.1"/>
    </source>
</evidence>
<dbReference type="RefSeq" id="WP_146919250.1">
    <property type="nucleotide sequence ID" value="NZ_CP042430.1"/>
</dbReference>